<protein>
    <submittedName>
        <fullName evidence="11">RING finger protein nhl-1-like</fullName>
    </submittedName>
</protein>
<dbReference type="InterPro" id="IPR050952">
    <property type="entry name" value="TRIM-NHL_E3_ligases"/>
</dbReference>
<feature type="compositionally biased region" description="Polar residues" evidence="8">
    <location>
        <begin position="8"/>
        <end position="38"/>
    </location>
</feature>
<dbReference type="InterPro" id="IPR013083">
    <property type="entry name" value="Znf_RING/FYVE/PHD"/>
</dbReference>
<evidence type="ECO:0000313" key="11">
    <source>
        <dbReference type="RefSeq" id="XP_013788576.1"/>
    </source>
</evidence>
<dbReference type="InterPro" id="IPR018957">
    <property type="entry name" value="Znf_C3HC4_RING-type"/>
</dbReference>
<feature type="coiled-coil region" evidence="7">
    <location>
        <begin position="181"/>
        <end position="219"/>
    </location>
</feature>
<dbReference type="InterPro" id="IPR001841">
    <property type="entry name" value="Znf_RING"/>
</dbReference>
<evidence type="ECO:0000256" key="3">
    <source>
        <dbReference type="ARBA" id="ARBA00022771"/>
    </source>
</evidence>
<dbReference type="InterPro" id="IPR001258">
    <property type="entry name" value="NHL_repeat"/>
</dbReference>
<dbReference type="SUPFAM" id="SSF101898">
    <property type="entry name" value="NHL repeat"/>
    <property type="match status" value="1"/>
</dbReference>
<dbReference type="Pfam" id="PF00097">
    <property type="entry name" value="zf-C3HC4"/>
    <property type="match status" value="1"/>
</dbReference>
<dbReference type="SMART" id="SM00184">
    <property type="entry name" value="RING"/>
    <property type="match status" value="1"/>
</dbReference>
<name>A0ABM1BTX6_LIMPO</name>
<feature type="repeat" description="NHL" evidence="6">
    <location>
        <begin position="618"/>
        <end position="658"/>
    </location>
</feature>
<feature type="repeat" description="NHL" evidence="6">
    <location>
        <begin position="421"/>
        <end position="465"/>
    </location>
</feature>
<feature type="repeat" description="NHL" evidence="6">
    <location>
        <begin position="571"/>
        <end position="614"/>
    </location>
</feature>
<feature type="repeat" description="NHL" evidence="6">
    <location>
        <begin position="384"/>
        <end position="416"/>
    </location>
</feature>
<keyword evidence="4" id="KW-0862">Zinc</keyword>
<keyword evidence="7" id="KW-0175">Coiled coil</keyword>
<feature type="repeat" description="NHL" evidence="6">
    <location>
        <begin position="527"/>
        <end position="567"/>
    </location>
</feature>
<keyword evidence="1" id="KW-0479">Metal-binding</keyword>
<dbReference type="PROSITE" id="PS50089">
    <property type="entry name" value="ZF_RING_2"/>
    <property type="match status" value="1"/>
</dbReference>
<dbReference type="RefSeq" id="XP_013788576.1">
    <property type="nucleotide sequence ID" value="XM_013933122.2"/>
</dbReference>
<evidence type="ECO:0000256" key="4">
    <source>
        <dbReference type="ARBA" id="ARBA00022833"/>
    </source>
</evidence>
<feature type="region of interest" description="Disordered" evidence="8">
    <location>
        <begin position="1"/>
        <end position="41"/>
    </location>
</feature>
<gene>
    <name evidence="11" type="primary">LOC106472469</name>
</gene>
<proteinExistence type="predicted"/>
<evidence type="ECO:0000313" key="10">
    <source>
        <dbReference type="Proteomes" id="UP000694941"/>
    </source>
</evidence>
<evidence type="ECO:0000256" key="6">
    <source>
        <dbReference type="PROSITE-ProRule" id="PRU00504"/>
    </source>
</evidence>
<dbReference type="InterPro" id="IPR017907">
    <property type="entry name" value="Znf_RING_CS"/>
</dbReference>
<keyword evidence="10" id="KW-1185">Reference proteome</keyword>
<dbReference type="Pfam" id="PF17170">
    <property type="entry name" value="DUF5128"/>
    <property type="match status" value="1"/>
</dbReference>
<dbReference type="PROSITE" id="PS51125">
    <property type="entry name" value="NHL"/>
    <property type="match status" value="6"/>
</dbReference>
<dbReference type="PANTHER" id="PTHR24104">
    <property type="entry name" value="E3 UBIQUITIN-PROTEIN LIGASE NHLRC1-RELATED"/>
    <property type="match status" value="1"/>
</dbReference>
<evidence type="ECO:0000256" key="8">
    <source>
        <dbReference type="SAM" id="MobiDB-lite"/>
    </source>
</evidence>
<dbReference type="Proteomes" id="UP000694941">
    <property type="component" value="Unplaced"/>
</dbReference>
<reference evidence="11" key="1">
    <citation type="submission" date="2025-08" db="UniProtKB">
        <authorList>
            <consortium name="RefSeq"/>
        </authorList>
    </citation>
    <scope>IDENTIFICATION</scope>
    <source>
        <tissue evidence="11">Muscle</tissue>
    </source>
</reference>
<dbReference type="Pfam" id="PF01436">
    <property type="entry name" value="NHL"/>
    <property type="match status" value="3"/>
</dbReference>
<evidence type="ECO:0000259" key="9">
    <source>
        <dbReference type="PROSITE" id="PS50089"/>
    </source>
</evidence>
<dbReference type="InterPro" id="IPR011042">
    <property type="entry name" value="6-blade_b-propeller_TolB-like"/>
</dbReference>
<dbReference type="PROSITE" id="PS00518">
    <property type="entry name" value="ZF_RING_1"/>
    <property type="match status" value="1"/>
</dbReference>
<feature type="domain" description="RING-type" evidence="9">
    <location>
        <begin position="71"/>
        <end position="114"/>
    </location>
</feature>
<feature type="repeat" description="NHL" evidence="6">
    <location>
        <begin position="469"/>
        <end position="512"/>
    </location>
</feature>
<keyword evidence="3 5" id="KW-0863">Zinc-finger</keyword>
<evidence type="ECO:0000256" key="2">
    <source>
        <dbReference type="ARBA" id="ARBA00022737"/>
    </source>
</evidence>
<evidence type="ECO:0000256" key="1">
    <source>
        <dbReference type="ARBA" id="ARBA00022723"/>
    </source>
</evidence>
<dbReference type="GeneID" id="106472469"/>
<evidence type="ECO:0000256" key="5">
    <source>
        <dbReference type="PROSITE-ProRule" id="PRU00175"/>
    </source>
</evidence>
<accession>A0ABM1BTX6</accession>
<organism evidence="10 11">
    <name type="scientific">Limulus polyphemus</name>
    <name type="common">Atlantic horseshoe crab</name>
    <dbReference type="NCBI Taxonomy" id="6850"/>
    <lineage>
        <taxon>Eukaryota</taxon>
        <taxon>Metazoa</taxon>
        <taxon>Ecdysozoa</taxon>
        <taxon>Arthropoda</taxon>
        <taxon>Chelicerata</taxon>
        <taxon>Merostomata</taxon>
        <taxon>Xiphosura</taxon>
        <taxon>Limulidae</taxon>
        <taxon>Limulus</taxon>
    </lineage>
</organism>
<feature type="region of interest" description="Disordered" evidence="8">
    <location>
        <begin position="328"/>
        <end position="353"/>
    </location>
</feature>
<dbReference type="PANTHER" id="PTHR24104:SF20">
    <property type="entry name" value="RING-TYPE DOMAIN-CONTAINING PROTEIN"/>
    <property type="match status" value="1"/>
</dbReference>
<evidence type="ECO:0000256" key="7">
    <source>
        <dbReference type="SAM" id="Coils"/>
    </source>
</evidence>
<keyword evidence="2" id="KW-0677">Repeat</keyword>
<dbReference type="Gene3D" id="3.30.40.10">
    <property type="entry name" value="Zinc/RING finger domain, C3HC4 (zinc finger)"/>
    <property type="match status" value="1"/>
</dbReference>
<dbReference type="SUPFAM" id="SSF57850">
    <property type="entry name" value="RING/U-box"/>
    <property type="match status" value="1"/>
</dbReference>
<dbReference type="Gene3D" id="2.120.10.30">
    <property type="entry name" value="TolB, C-terminal domain"/>
    <property type="match status" value="3"/>
</dbReference>
<sequence>MSTEDRTNSPNEITNTQTSVDEQMVKSTPSLPGSQKTYSGEDVERIADSKTKLLRTLSRKGTENLKELVKCSICLDRLSIPKMLPCQHTFCLLCIQNCIVGSGEAARLRCAQCRSEITLPKEGVSTLPGNIYLQSILDLLESDHAVVDEFVRCAACQTICDVSVCEHCSNTFCSLCQDRHVDDLKKQLGQIAEQLEQMTERLQQREKSFQESLLKLKEEIHEAADKRIKKILDTETRLLRNVDQVMINEDASWRESVKKLDNTAQNIQEAVDKKFDEASTSAEKVNIFLGLHRESSDLITDVSSSCQTKMSFDPQSFNLVTVRKESFEEGEKESDSNVNIPHSFPSGGIATNEENPKIKDWAEAHSRLYRSKSFVPKTRLGTSQLQRPSGITVSPWSNELFVVSMDNHRVLVFDINSGKYLRFFGTRGQKPGEFLCPFGIALSQTEQTILVTDKWKHCIHVFKKDGRFQKQIGTKGRSPGHFRSPESISIDHNGKIYVCDTCNDRIQVFDKEGAFLCEMGVKSLTEGGSVRQRSMFHEPTGIAVTPDGQRVVVSDFGNHRIHVFSSNGDLLFTFGQKGTQRGQFIRPECVAVDSKGFIFVGDSGNGRVQICRPDGRFIRSFGTKGCHSGQFSWISGIAISNNYDIVVTDFKNHCVQIF</sequence>